<protein>
    <submittedName>
        <fullName evidence="1">Uncharacterized protein</fullName>
    </submittedName>
</protein>
<evidence type="ECO:0000313" key="2">
    <source>
        <dbReference type="Proteomes" id="UP000053989"/>
    </source>
</evidence>
<name>A0A0C3D8F9_9AGAM</name>
<dbReference type="AlphaFoldDB" id="A0A0C3D8F9"/>
<accession>A0A0C3D8F9</accession>
<dbReference type="Proteomes" id="UP000053989">
    <property type="component" value="Unassembled WGS sequence"/>
</dbReference>
<dbReference type="HOGENOM" id="CLU_2813906_0_0_1"/>
<gene>
    <name evidence="1" type="ORF">SCLCIDRAFT_1223777</name>
</gene>
<evidence type="ECO:0000313" key="1">
    <source>
        <dbReference type="EMBL" id="KIM52421.1"/>
    </source>
</evidence>
<dbReference type="EMBL" id="KN822211">
    <property type="protein sequence ID" value="KIM52421.1"/>
    <property type="molecule type" value="Genomic_DNA"/>
</dbReference>
<reference evidence="2" key="2">
    <citation type="submission" date="2015-01" db="EMBL/GenBank/DDBJ databases">
        <title>Evolutionary Origins and Diversification of the Mycorrhizal Mutualists.</title>
        <authorList>
            <consortium name="DOE Joint Genome Institute"/>
            <consortium name="Mycorrhizal Genomics Consortium"/>
            <person name="Kohler A."/>
            <person name="Kuo A."/>
            <person name="Nagy L.G."/>
            <person name="Floudas D."/>
            <person name="Copeland A."/>
            <person name="Barry K.W."/>
            <person name="Cichocki N."/>
            <person name="Veneault-Fourrey C."/>
            <person name="LaButti K."/>
            <person name="Lindquist E.A."/>
            <person name="Lipzen A."/>
            <person name="Lundell T."/>
            <person name="Morin E."/>
            <person name="Murat C."/>
            <person name="Riley R."/>
            <person name="Ohm R."/>
            <person name="Sun H."/>
            <person name="Tunlid A."/>
            <person name="Henrissat B."/>
            <person name="Grigoriev I.V."/>
            <person name="Hibbett D.S."/>
            <person name="Martin F."/>
        </authorList>
    </citation>
    <scope>NUCLEOTIDE SEQUENCE [LARGE SCALE GENOMIC DNA]</scope>
    <source>
        <strain evidence="2">Foug A</strain>
    </source>
</reference>
<keyword evidence="2" id="KW-1185">Reference proteome</keyword>
<sequence>MHQEGTLPGFRGLSSGAASHFNSIHIYRSIDALLLATPLLASSENARHAGFPVSPQTSGTTRLLFPI</sequence>
<reference evidence="1 2" key="1">
    <citation type="submission" date="2014-04" db="EMBL/GenBank/DDBJ databases">
        <authorList>
            <consortium name="DOE Joint Genome Institute"/>
            <person name="Kuo A."/>
            <person name="Kohler A."/>
            <person name="Nagy L.G."/>
            <person name="Floudas D."/>
            <person name="Copeland A."/>
            <person name="Barry K.W."/>
            <person name="Cichocki N."/>
            <person name="Veneault-Fourrey C."/>
            <person name="LaButti K."/>
            <person name="Lindquist E.A."/>
            <person name="Lipzen A."/>
            <person name="Lundell T."/>
            <person name="Morin E."/>
            <person name="Murat C."/>
            <person name="Sun H."/>
            <person name="Tunlid A."/>
            <person name="Henrissat B."/>
            <person name="Grigoriev I.V."/>
            <person name="Hibbett D.S."/>
            <person name="Martin F."/>
            <person name="Nordberg H.P."/>
            <person name="Cantor M.N."/>
            <person name="Hua S.X."/>
        </authorList>
    </citation>
    <scope>NUCLEOTIDE SEQUENCE [LARGE SCALE GENOMIC DNA]</scope>
    <source>
        <strain evidence="1 2">Foug A</strain>
    </source>
</reference>
<organism evidence="1 2">
    <name type="scientific">Scleroderma citrinum Foug A</name>
    <dbReference type="NCBI Taxonomy" id="1036808"/>
    <lineage>
        <taxon>Eukaryota</taxon>
        <taxon>Fungi</taxon>
        <taxon>Dikarya</taxon>
        <taxon>Basidiomycota</taxon>
        <taxon>Agaricomycotina</taxon>
        <taxon>Agaricomycetes</taxon>
        <taxon>Agaricomycetidae</taxon>
        <taxon>Boletales</taxon>
        <taxon>Sclerodermatineae</taxon>
        <taxon>Sclerodermataceae</taxon>
        <taxon>Scleroderma</taxon>
    </lineage>
</organism>
<dbReference type="InParanoid" id="A0A0C3D8F9"/>
<proteinExistence type="predicted"/>